<dbReference type="GO" id="GO:0008033">
    <property type="term" value="P:tRNA processing"/>
    <property type="evidence" value="ECO:0007669"/>
    <property type="project" value="InterPro"/>
</dbReference>
<dbReference type="Gene3D" id="3.40.50.620">
    <property type="entry name" value="HUPs"/>
    <property type="match status" value="1"/>
</dbReference>
<evidence type="ECO:0000256" key="1">
    <source>
        <dbReference type="ARBA" id="ARBA00022679"/>
    </source>
</evidence>
<keyword evidence="2" id="KW-0067">ATP-binding</keyword>
<reference evidence="5" key="1">
    <citation type="submission" date="2017-04" db="EMBL/GenBank/DDBJ databases">
        <authorList>
            <person name="Varghese N."/>
            <person name="Submissions S."/>
        </authorList>
    </citation>
    <scope>NUCLEOTIDE SEQUENCE [LARGE SCALE GENOMIC DNA]</scope>
    <source>
        <strain evidence="5">DSM 16512</strain>
    </source>
</reference>
<dbReference type="InterPro" id="IPR035107">
    <property type="entry name" value="tRNA_thiolation_TtcA_Ctu1"/>
</dbReference>
<dbReference type="PIRSF" id="PIRSF004976">
    <property type="entry name" value="ATPase_YdaO"/>
    <property type="match status" value="1"/>
</dbReference>
<sequence length="253" mass="29690">MKRAELSKKLIKQVARTNVEFELLQEGDNVLVGLSGGKDSLTLIHALKHIQRVAPYDFRFKAVTISYGMGENYDFLQRHCEEYGIEYEVYETNIFDIAKDKIRQNSSYCSFFSRMRRGALYTYALQNGFNKVALGHHLDDAIESFFMNMFYNGTMRSMPPIYKTKKGLYVIRPLIEIRESQTAGFVKRNGFWAIGDEACPAMRFDIKEPYVRENMKEFVKELEKKFQDVVKYIRASFRHIHDDTFFDKSRLIV</sequence>
<feature type="domain" description="tRNA(Ile)-lysidine/2-thiocytidine synthase N-terminal" evidence="3">
    <location>
        <begin position="30"/>
        <end position="198"/>
    </location>
</feature>
<dbReference type="SUPFAM" id="SSF52402">
    <property type="entry name" value="Adenine nucleotide alpha hydrolases-like"/>
    <property type="match status" value="1"/>
</dbReference>
<feature type="binding site" evidence="2">
    <location>
        <position position="135"/>
    </location>
    <ligand>
        <name>ATP</name>
        <dbReference type="ChEBI" id="CHEBI:30616"/>
    </ligand>
</feature>
<dbReference type="InterPro" id="IPR014729">
    <property type="entry name" value="Rossmann-like_a/b/a_fold"/>
</dbReference>
<dbReference type="Proteomes" id="UP000192602">
    <property type="component" value="Unassembled WGS sequence"/>
</dbReference>
<feature type="binding site" evidence="2">
    <location>
        <position position="140"/>
    </location>
    <ligand>
        <name>ATP</name>
        <dbReference type="ChEBI" id="CHEBI:30616"/>
    </ligand>
</feature>
<evidence type="ECO:0000259" key="3">
    <source>
        <dbReference type="Pfam" id="PF01171"/>
    </source>
</evidence>
<keyword evidence="1" id="KW-0808">Transferase</keyword>
<keyword evidence="5" id="KW-1185">Reference proteome</keyword>
<feature type="binding site" evidence="2">
    <location>
        <begin position="33"/>
        <end position="35"/>
    </location>
    <ligand>
        <name>ATP</name>
        <dbReference type="ChEBI" id="CHEBI:30616"/>
    </ligand>
</feature>
<dbReference type="CDD" id="cd24138">
    <property type="entry name" value="TtcA-like"/>
    <property type="match status" value="1"/>
</dbReference>
<dbReference type="GO" id="GO:0005524">
    <property type="term" value="F:ATP binding"/>
    <property type="evidence" value="ECO:0007669"/>
    <property type="project" value="UniProtKB-KW"/>
</dbReference>
<dbReference type="GO" id="GO:0016740">
    <property type="term" value="F:transferase activity"/>
    <property type="evidence" value="ECO:0007669"/>
    <property type="project" value="UniProtKB-KW"/>
</dbReference>
<gene>
    <name evidence="4" type="ORF">SAMN05660197_1752</name>
</gene>
<dbReference type="RefSeq" id="WP_084276247.1">
    <property type="nucleotide sequence ID" value="NZ_AP026671.1"/>
</dbReference>
<feature type="binding site" evidence="2">
    <location>
        <position position="65"/>
    </location>
    <ligand>
        <name>ATP</name>
        <dbReference type="ChEBI" id="CHEBI:30616"/>
    </ligand>
</feature>
<accession>A0A1W1WUK6</accession>
<dbReference type="OrthoDB" id="9801054at2"/>
<evidence type="ECO:0000313" key="4">
    <source>
        <dbReference type="EMBL" id="SMC09926.1"/>
    </source>
</evidence>
<dbReference type="EMBL" id="FWWZ01000001">
    <property type="protein sequence ID" value="SMC09926.1"/>
    <property type="molecule type" value="Genomic_DNA"/>
</dbReference>
<feature type="binding site" evidence="2">
    <location>
        <position position="39"/>
    </location>
    <ligand>
        <name>ATP</name>
        <dbReference type="ChEBI" id="CHEBI:30616"/>
    </ligand>
</feature>
<dbReference type="PANTHER" id="PTHR43686:SF1">
    <property type="entry name" value="AMINOTRAN_5 DOMAIN-CONTAINING PROTEIN"/>
    <property type="match status" value="1"/>
</dbReference>
<name>A0A1W1WUK6_9BACT</name>
<dbReference type="InterPro" id="IPR011063">
    <property type="entry name" value="TilS/TtcA_N"/>
</dbReference>
<dbReference type="PANTHER" id="PTHR43686">
    <property type="entry name" value="SULFURTRANSFERASE-RELATED"/>
    <property type="match status" value="1"/>
</dbReference>
<protein>
    <submittedName>
        <fullName evidence="4">tRNA(Ile)-lysidine synthase TilS/MesJ</fullName>
    </submittedName>
</protein>
<dbReference type="AlphaFoldDB" id="A0A1W1WUK6"/>
<dbReference type="STRING" id="1069081.SAMN05660197_1752"/>
<proteinExistence type="predicted"/>
<evidence type="ECO:0000256" key="2">
    <source>
        <dbReference type="PIRSR" id="PIRSR004976-51"/>
    </source>
</evidence>
<organism evidence="4 5">
    <name type="scientific">Nitratiruptor tergarcus DSM 16512</name>
    <dbReference type="NCBI Taxonomy" id="1069081"/>
    <lineage>
        <taxon>Bacteria</taxon>
        <taxon>Pseudomonadati</taxon>
        <taxon>Campylobacterota</taxon>
        <taxon>Epsilonproteobacteria</taxon>
        <taxon>Nautiliales</taxon>
        <taxon>Nitratiruptoraceae</taxon>
        <taxon>Nitratiruptor</taxon>
    </lineage>
</organism>
<evidence type="ECO:0000313" key="5">
    <source>
        <dbReference type="Proteomes" id="UP000192602"/>
    </source>
</evidence>
<keyword evidence="2" id="KW-0547">Nucleotide-binding</keyword>
<dbReference type="Pfam" id="PF01171">
    <property type="entry name" value="ATP_bind_3"/>
    <property type="match status" value="1"/>
</dbReference>